<evidence type="ECO:0000256" key="1">
    <source>
        <dbReference type="SAM" id="Phobius"/>
    </source>
</evidence>
<name>A0A8D7ZZ56_CULPI</name>
<dbReference type="EMBL" id="HBUE01005055">
    <property type="protein sequence ID" value="CAG6445567.1"/>
    <property type="molecule type" value="Transcribed_RNA"/>
</dbReference>
<evidence type="ECO:0000313" key="2">
    <source>
        <dbReference type="EMBL" id="CAG6445563.1"/>
    </source>
</evidence>
<dbReference type="AlphaFoldDB" id="A0A8D7ZZ56"/>
<organism evidence="2">
    <name type="scientific">Culex pipiens</name>
    <name type="common">House mosquito</name>
    <dbReference type="NCBI Taxonomy" id="7175"/>
    <lineage>
        <taxon>Eukaryota</taxon>
        <taxon>Metazoa</taxon>
        <taxon>Ecdysozoa</taxon>
        <taxon>Arthropoda</taxon>
        <taxon>Hexapoda</taxon>
        <taxon>Insecta</taxon>
        <taxon>Pterygota</taxon>
        <taxon>Neoptera</taxon>
        <taxon>Endopterygota</taxon>
        <taxon>Diptera</taxon>
        <taxon>Nematocera</taxon>
        <taxon>Culicoidea</taxon>
        <taxon>Culicidae</taxon>
        <taxon>Culicinae</taxon>
        <taxon>Culicini</taxon>
        <taxon>Culex</taxon>
        <taxon>Culex</taxon>
    </lineage>
</organism>
<reference evidence="2" key="1">
    <citation type="submission" date="2021-05" db="EMBL/GenBank/DDBJ databases">
        <authorList>
            <person name="Alioto T."/>
            <person name="Alioto T."/>
            <person name="Gomez Garrido J."/>
        </authorList>
    </citation>
    <scope>NUCLEOTIDE SEQUENCE</scope>
</reference>
<keyword evidence="1" id="KW-0812">Transmembrane</keyword>
<dbReference type="EMBL" id="HBUE01005052">
    <property type="protein sequence ID" value="CAG6445563.1"/>
    <property type="molecule type" value="Transcribed_RNA"/>
</dbReference>
<feature type="transmembrane region" description="Helical" evidence="1">
    <location>
        <begin position="44"/>
        <end position="64"/>
    </location>
</feature>
<keyword evidence="1" id="KW-0472">Membrane</keyword>
<feature type="transmembrane region" description="Helical" evidence="1">
    <location>
        <begin position="91"/>
        <end position="110"/>
    </location>
</feature>
<proteinExistence type="predicted"/>
<keyword evidence="1" id="KW-1133">Transmembrane helix</keyword>
<protein>
    <submittedName>
        <fullName evidence="2">(northern house mosquito) hypothetical protein</fullName>
    </submittedName>
</protein>
<feature type="transmembrane region" description="Helical" evidence="1">
    <location>
        <begin position="20"/>
        <end position="37"/>
    </location>
</feature>
<sequence>MYSSPLKINSFIDSLRLSMIVTRSGFAGMLGAFAGLAGAGCGGFGVSAATLLLLLAFTVCTFLTDFGDEIFFSGDEVTVVSTGGSTSGFDFFARTGLVTAELGRFLIFTLRRMMFF</sequence>
<accession>A0A8D7ZZ56</accession>